<evidence type="ECO:0000259" key="3">
    <source>
        <dbReference type="PROSITE" id="PS50106"/>
    </source>
</evidence>
<proteinExistence type="predicted"/>
<dbReference type="EMBL" id="LNQE01000286">
    <property type="protein sequence ID" value="KUG27820.1"/>
    <property type="molecule type" value="Genomic_DNA"/>
</dbReference>
<dbReference type="InterPro" id="IPR036034">
    <property type="entry name" value="PDZ_sf"/>
</dbReference>
<organism evidence="4">
    <name type="scientific">hydrocarbon metagenome</name>
    <dbReference type="NCBI Taxonomy" id="938273"/>
    <lineage>
        <taxon>unclassified sequences</taxon>
        <taxon>metagenomes</taxon>
        <taxon>ecological metagenomes</taxon>
    </lineage>
</organism>
<dbReference type="GO" id="GO:0006508">
    <property type="term" value="P:proteolysis"/>
    <property type="evidence" value="ECO:0007669"/>
    <property type="project" value="UniProtKB-KW"/>
</dbReference>
<dbReference type="Gene3D" id="2.40.10.120">
    <property type="match status" value="1"/>
</dbReference>
<dbReference type="Pfam" id="PF13365">
    <property type="entry name" value="Trypsin_2"/>
    <property type="match status" value="1"/>
</dbReference>
<dbReference type="SUPFAM" id="SSF50156">
    <property type="entry name" value="PDZ domain-like"/>
    <property type="match status" value="2"/>
</dbReference>
<dbReference type="Gene3D" id="2.30.42.10">
    <property type="match status" value="2"/>
</dbReference>
<gene>
    <name evidence="4" type="ORF">ASZ90_002332</name>
</gene>
<reference evidence="4" key="1">
    <citation type="journal article" date="2015" name="Proc. Natl. Acad. Sci. U.S.A.">
        <title>Networks of energetic and metabolic interactions define dynamics in microbial communities.</title>
        <authorList>
            <person name="Embree M."/>
            <person name="Liu J.K."/>
            <person name="Al-Bassam M.M."/>
            <person name="Zengler K."/>
        </authorList>
    </citation>
    <scope>NUCLEOTIDE SEQUENCE</scope>
</reference>
<feature type="domain" description="PDZ" evidence="3">
    <location>
        <begin position="133"/>
        <end position="229"/>
    </location>
</feature>
<dbReference type="PANTHER" id="PTHR43343:SF3">
    <property type="entry name" value="PROTEASE DO-LIKE 8, CHLOROPLASTIC"/>
    <property type="match status" value="1"/>
</dbReference>
<keyword evidence="1" id="KW-0645">Protease</keyword>
<dbReference type="Pfam" id="PF13180">
    <property type="entry name" value="PDZ_2"/>
    <property type="match status" value="2"/>
</dbReference>
<sequence length="332" mass="34105">MLQDGRSFEAELLGSDADFDVAVLTLRGGANLPQAVMGDSRDLLIGEPAIAIGNPYGYGHTVTTGVVSAVGRALRAEDGAAYADLIQTDAAINPGNSGGPLVNIEGRVIGINMAIRAGAEGIGFAIPVEKARRVVAELMDTGKVSPVWLGLLGQGVDERTARYFGLAEPAGLLVTEVAPGGPAQAAGIAPGDVVLSAAGAKVEDAEHFQGLLRTVTAGETVTLEILHGGARRTADVRAAPFKRETAEALAAARWGITVREGGGKGLVLAQVAASSPAGKIGLAPGDRLLGIGGERVNGMDDLTRAVLRHSMHRSLILLVERGGRGYYARITL</sequence>
<dbReference type="GO" id="GO:0004252">
    <property type="term" value="F:serine-type endopeptidase activity"/>
    <property type="evidence" value="ECO:0007669"/>
    <property type="project" value="InterPro"/>
</dbReference>
<dbReference type="PANTHER" id="PTHR43343">
    <property type="entry name" value="PEPTIDASE S12"/>
    <property type="match status" value="1"/>
</dbReference>
<dbReference type="PROSITE" id="PS50106">
    <property type="entry name" value="PDZ"/>
    <property type="match status" value="2"/>
</dbReference>
<dbReference type="AlphaFoldDB" id="A0A0W8G457"/>
<name>A0A0W8G457_9ZZZZ</name>
<evidence type="ECO:0000256" key="2">
    <source>
        <dbReference type="ARBA" id="ARBA00022801"/>
    </source>
</evidence>
<comment type="caution">
    <text evidence="4">The sequence shown here is derived from an EMBL/GenBank/DDBJ whole genome shotgun (WGS) entry which is preliminary data.</text>
</comment>
<accession>A0A0W8G457</accession>
<dbReference type="PRINTS" id="PR00834">
    <property type="entry name" value="PROTEASES2C"/>
</dbReference>
<evidence type="ECO:0000313" key="4">
    <source>
        <dbReference type="EMBL" id="KUG27820.1"/>
    </source>
</evidence>
<dbReference type="SMART" id="SM00228">
    <property type="entry name" value="PDZ"/>
    <property type="match status" value="2"/>
</dbReference>
<dbReference type="InterPro" id="IPR009003">
    <property type="entry name" value="Peptidase_S1_PA"/>
</dbReference>
<dbReference type="InterPro" id="IPR051201">
    <property type="entry name" value="Chloro_Bact_Ser_Proteases"/>
</dbReference>
<dbReference type="SUPFAM" id="SSF50494">
    <property type="entry name" value="Trypsin-like serine proteases"/>
    <property type="match status" value="1"/>
</dbReference>
<dbReference type="InterPro" id="IPR001478">
    <property type="entry name" value="PDZ"/>
</dbReference>
<keyword evidence="2" id="KW-0378">Hydrolase</keyword>
<dbReference type="InterPro" id="IPR001940">
    <property type="entry name" value="Peptidase_S1C"/>
</dbReference>
<evidence type="ECO:0000256" key="1">
    <source>
        <dbReference type="ARBA" id="ARBA00022670"/>
    </source>
</evidence>
<protein>
    <submittedName>
        <fullName evidence="4">Peptidase/pdz domain protein</fullName>
    </submittedName>
</protein>
<feature type="domain" description="PDZ" evidence="3">
    <location>
        <begin position="238"/>
        <end position="323"/>
    </location>
</feature>